<dbReference type="SMART" id="SM00387">
    <property type="entry name" value="HATPase_c"/>
    <property type="match status" value="1"/>
</dbReference>
<reference evidence="15" key="1">
    <citation type="submission" date="2017-05" db="EMBL/GenBank/DDBJ databases">
        <authorList>
            <person name="Rodrigo-Torres L."/>
            <person name="Arahal R. D."/>
            <person name="Lucena T."/>
        </authorList>
    </citation>
    <scope>NUCLEOTIDE SEQUENCE [LARGE SCALE GENOMIC DNA]</scope>
    <source>
        <strain evidence="15">CECT 8649</strain>
    </source>
</reference>
<dbReference type="SMART" id="SM00448">
    <property type="entry name" value="REC"/>
    <property type="match status" value="1"/>
</dbReference>
<dbReference type="Gene3D" id="3.30.450.20">
    <property type="entry name" value="PAS domain"/>
    <property type="match status" value="1"/>
</dbReference>
<dbReference type="Gene3D" id="1.10.287.130">
    <property type="match status" value="1"/>
</dbReference>
<dbReference type="SMART" id="SM00388">
    <property type="entry name" value="HisKA"/>
    <property type="match status" value="1"/>
</dbReference>
<dbReference type="PROSITE" id="PS50110">
    <property type="entry name" value="RESPONSE_REGULATORY"/>
    <property type="match status" value="1"/>
</dbReference>
<keyword evidence="15" id="KW-1185">Reference proteome</keyword>
<dbReference type="Pfam" id="PF00512">
    <property type="entry name" value="HisKA"/>
    <property type="match status" value="1"/>
</dbReference>
<dbReference type="SUPFAM" id="SSF52172">
    <property type="entry name" value="CheY-like"/>
    <property type="match status" value="1"/>
</dbReference>
<dbReference type="Gene3D" id="3.40.50.2300">
    <property type="match status" value="1"/>
</dbReference>
<dbReference type="SUPFAM" id="SSF47384">
    <property type="entry name" value="Homodimeric domain of signal transducing histidine kinase"/>
    <property type="match status" value="1"/>
</dbReference>
<keyword evidence="4" id="KW-0808">Transferase</keyword>
<accession>A0A238JF85</accession>
<organism evidence="14 15">
    <name type="scientific">Pelagimonas phthalicica</name>
    <dbReference type="NCBI Taxonomy" id="1037362"/>
    <lineage>
        <taxon>Bacteria</taxon>
        <taxon>Pseudomonadati</taxon>
        <taxon>Pseudomonadota</taxon>
        <taxon>Alphaproteobacteria</taxon>
        <taxon>Rhodobacterales</taxon>
        <taxon>Roseobacteraceae</taxon>
        <taxon>Pelagimonas</taxon>
    </lineage>
</organism>
<dbReference type="SUPFAM" id="SSF55874">
    <property type="entry name" value="ATPase domain of HSP90 chaperone/DNA topoisomerase II/histidine kinase"/>
    <property type="match status" value="1"/>
</dbReference>
<sequence length="763" mass="83962">MTALAWLRGCGQVQPDDQALRTFSKLGLRLFWLRQIMFIGATVISSLYLASYIPIFCYLFCLASELSEAAMSRRTLSFKTLSHDQITRITRMQAAIGVWSAFAVSCYALLVAWLSTPEFLFVPLTYLISAALYASMFNHQVKPVLTARLVVYTLGFVIMASMGLFMNKTDTEFLALAQLVTILSAALFIVINAVVTRENYEARRSRERDVIVREALLREEVETRKSAETARQSSEQRFHSLFEYAPIPIREEDLSGMKRLIDALDIQDTAELEAYLDAHPEFLQACAKEIAVVDANRASLAEHGYRDKSELLARVVTELTPAAYKIVRMTILALHAGDEGRSYETRITRADGTIRTVAATWRVLPGHEDTYRRILLCSVDLSDRLAAEDALRQAQKMEAVGQLTGGVAHDFNNLLTVIRGNVELLELMVDVDPEFSTPIINAVDRGAELTQRLLAFSRKQPLAVRTFDLGDMVLGMGNMLRRTLGMKNTIEIDVPDDLWPVMADPAQVEAALLNFALNSRDAMPGGGVLNVSCRNAPISAENDLDLGAGDYVALRVEDTGTGMDPDTLSRVYEPFFTTKEVGKGSGLGLSMAYGFAKQSGGAVDIQSTLGHGTQIALYLPRSDHSPENQASAPVVDPKVKAQGETILVLEDNEGIRSYVTQLLRKYGYSVLEASTVESARTFLPRASEIDLLVSDILLPGGLIGPDFAVELRRENPDVPVIFMSGQPSEIETAASGAFHDAPVLSKPFAKTTLLDRVSKALEN</sequence>
<dbReference type="Proteomes" id="UP000225972">
    <property type="component" value="Unassembled WGS sequence"/>
</dbReference>
<keyword evidence="7" id="KW-0067">ATP-binding</keyword>
<evidence type="ECO:0000256" key="4">
    <source>
        <dbReference type="ARBA" id="ARBA00022679"/>
    </source>
</evidence>
<keyword evidence="6" id="KW-0418">Kinase</keyword>
<feature type="transmembrane region" description="Helical" evidence="10">
    <location>
        <begin position="149"/>
        <end position="167"/>
    </location>
</feature>
<dbReference type="PROSITE" id="PS50109">
    <property type="entry name" value="HIS_KIN"/>
    <property type="match status" value="1"/>
</dbReference>
<feature type="modified residue" description="4-aspartylphosphate" evidence="9">
    <location>
        <position position="695"/>
    </location>
</feature>
<keyword evidence="10" id="KW-0472">Membrane</keyword>
<dbReference type="EMBL" id="FXXP01000002">
    <property type="protein sequence ID" value="SMX29340.1"/>
    <property type="molecule type" value="Genomic_DNA"/>
</dbReference>
<feature type="domain" description="Response regulatory" evidence="12">
    <location>
        <begin position="645"/>
        <end position="761"/>
    </location>
</feature>
<dbReference type="PANTHER" id="PTHR43065">
    <property type="entry name" value="SENSOR HISTIDINE KINASE"/>
    <property type="match status" value="1"/>
</dbReference>
<evidence type="ECO:0000259" key="13">
    <source>
        <dbReference type="PROSITE" id="PS50113"/>
    </source>
</evidence>
<feature type="transmembrane region" description="Helical" evidence="10">
    <location>
        <begin position="36"/>
        <end position="63"/>
    </location>
</feature>
<keyword evidence="5" id="KW-0547">Nucleotide-binding</keyword>
<evidence type="ECO:0000256" key="7">
    <source>
        <dbReference type="ARBA" id="ARBA00022840"/>
    </source>
</evidence>
<feature type="transmembrane region" description="Helical" evidence="10">
    <location>
        <begin position="94"/>
        <end position="114"/>
    </location>
</feature>
<evidence type="ECO:0000256" key="10">
    <source>
        <dbReference type="SAM" id="Phobius"/>
    </source>
</evidence>
<evidence type="ECO:0000256" key="9">
    <source>
        <dbReference type="PROSITE-ProRule" id="PRU00169"/>
    </source>
</evidence>
<evidence type="ECO:0000256" key="8">
    <source>
        <dbReference type="ARBA" id="ARBA00023012"/>
    </source>
</evidence>
<gene>
    <name evidence="14" type="ORF">TRP8649_03473</name>
</gene>
<feature type="transmembrane region" description="Helical" evidence="10">
    <location>
        <begin position="173"/>
        <end position="195"/>
    </location>
</feature>
<evidence type="ECO:0000256" key="2">
    <source>
        <dbReference type="ARBA" id="ARBA00012438"/>
    </source>
</evidence>
<feature type="domain" description="PAC" evidence="13">
    <location>
        <begin position="341"/>
        <end position="393"/>
    </location>
</feature>
<evidence type="ECO:0000259" key="11">
    <source>
        <dbReference type="PROSITE" id="PS50109"/>
    </source>
</evidence>
<dbReference type="InterPro" id="IPR003594">
    <property type="entry name" value="HATPase_dom"/>
</dbReference>
<dbReference type="InterPro" id="IPR003661">
    <property type="entry name" value="HisK_dim/P_dom"/>
</dbReference>
<dbReference type="PRINTS" id="PR00344">
    <property type="entry name" value="BCTRLSENSOR"/>
</dbReference>
<dbReference type="PANTHER" id="PTHR43065:SF46">
    <property type="entry name" value="C4-DICARBOXYLATE TRANSPORT SENSOR PROTEIN DCTB"/>
    <property type="match status" value="1"/>
</dbReference>
<dbReference type="InterPro" id="IPR005467">
    <property type="entry name" value="His_kinase_dom"/>
</dbReference>
<comment type="catalytic activity">
    <reaction evidence="1">
        <text>ATP + protein L-histidine = ADP + protein N-phospho-L-histidine.</text>
        <dbReference type="EC" id="2.7.13.3"/>
    </reaction>
</comment>
<feature type="domain" description="Histidine kinase" evidence="11">
    <location>
        <begin position="406"/>
        <end position="623"/>
    </location>
</feature>
<keyword evidence="8" id="KW-0902">Two-component regulatory system</keyword>
<dbReference type="CDD" id="cd00082">
    <property type="entry name" value="HisKA"/>
    <property type="match status" value="1"/>
</dbReference>
<keyword evidence="3 9" id="KW-0597">Phosphoprotein</keyword>
<evidence type="ECO:0000256" key="3">
    <source>
        <dbReference type="ARBA" id="ARBA00022553"/>
    </source>
</evidence>
<evidence type="ECO:0000256" key="1">
    <source>
        <dbReference type="ARBA" id="ARBA00000085"/>
    </source>
</evidence>
<evidence type="ECO:0000313" key="14">
    <source>
        <dbReference type="EMBL" id="SMX29340.1"/>
    </source>
</evidence>
<dbReference type="GO" id="GO:0005524">
    <property type="term" value="F:ATP binding"/>
    <property type="evidence" value="ECO:0007669"/>
    <property type="project" value="UniProtKB-KW"/>
</dbReference>
<dbReference type="InterPro" id="IPR035965">
    <property type="entry name" value="PAS-like_dom_sf"/>
</dbReference>
<dbReference type="SUPFAM" id="SSF55785">
    <property type="entry name" value="PYP-like sensor domain (PAS domain)"/>
    <property type="match status" value="1"/>
</dbReference>
<dbReference type="InterPro" id="IPR004358">
    <property type="entry name" value="Sig_transdc_His_kin-like_C"/>
</dbReference>
<keyword evidence="10" id="KW-1133">Transmembrane helix</keyword>
<dbReference type="PROSITE" id="PS50113">
    <property type="entry name" value="PAC"/>
    <property type="match status" value="1"/>
</dbReference>
<dbReference type="InterPro" id="IPR036097">
    <property type="entry name" value="HisK_dim/P_sf"/>
</dbReference>
<proteinExistence type="predicted"/>
<protein>
    <recommendedName>
        <fullName evidence="2">histidine kinase</fullName>
        <ecNumber evidence="2">2.7.13.3</ecNumber>
    </recommendedName>
</protein>
<dbReference type="InterPro" id="IPR001789">
    <property type="entry name" value="Sig_transdc_resp-reg_receiver"/>
</dbReference>
<keyword evidence="10" id="KW-0812">Transmembrane</keyword>
<dbReference type="OrthoDB" id="9796100at2"/>
<dbReference type="EC" id="2.7.13.3" evidence="2"/>
<evidence type="ECO:0000313" key="15">
    <source>
        <dbReference type="Proteomes" id="UP000225972"/>
    </source>
</evidence>
<dbReference type="AlphaFoldDB" id="A0A238JF85"/>
<dbReference type="Gene3D" id="3.30.565.10">
    <property type="entry name" value="Histidine kinase-like ATPase, C-terminal domain"/>
    <property type="match status" value="1"/>
</dbReference>
<dbReference type="InterPro" id="IPR011006">
    <property type="entry name" value="CheY-like_superfamily"/>
</dbReference>
<dbReference type="Pfam" id="PF00072">
    <property type="entry name" value="Response_reg"/>
    <property type="match status" value="1"/>
</dbReference>
<evidence type="ECO:0000256" key="5">
    <source>
        <dbReference type="ARBA" id="ARBA00022741"/>
    </source>
</evidence>
<name>A0A238JF85_9RHOB</name>
<dbReference type="GO" id="GO:0000155">
    <property type="term" value="F:phosphorelay sensor kinase activity"/>
    <property type="evidence" value="ECO:0007669"/>
    <property type="project" value="InterPro"/>
</dbReference>
<dbReference type="Pfam" id="PF02518">
    <property type="entry name" value="HATPase_c"/>
    <property type="match status" value="1"/>
</dbReference>
<dbReference type="InterPro" id="IPR036890">
    <property type="entry name" value="HATPase_C_sf"/>
</dbReference>
<evidence type="ECO:0000259" key="12">
    <source>
        <dbReference type="PROSITE" id="PS50110"/>
    </source>
</evidence>
<evidence type="ECO:0000256" key="6">
    <source>
        <dbReference type="ARBA" id="ARBA00022777"/>
    </source>
</evidence>
<dbReference type="InterPro" id="IPR000700">
    <property type="entry name" value="PAS-assoc_C"/>
</dbReference>